<gene>
    <name evidence="1" type="ORF">GCM10022239_07460</name>
</gene>
<dbReference type="RefSeq" id="WP_344753847.1">
    <property type="nucleotide sequence ID" value="NZ_BAABAE010000002.1"/>
</dbReference>
<comment type="caution">
    <text evidence="1">The sequence shown here is derived from an EMBL/GenBank/DDBJ whole genome shotgun (WGS) entry which is preliminary data.</text>
</comment>
<evidence type="ECO:0000313" key="1">
    <source>
        <dbReference type="EMBL" id="GAA3733773.1"/>
    </source>
</evidence>
<dbReference type="InterPro" id="IPR011008">
    <property type="entry name" value="Dimeric_a/b-barrel"/>
</dbReference>
<dbReference type="SUPFAM" id="SSF54909">
    <property type="entry name" value="Dimeric alpha+beta barrel"/>
    <property type="match status" value="1"/>
</dbReference>
<sequence length="119" mass="13479">MNETIVPALLMVRTDLDPAGEEEFNTWYTNVHLPEIVAVAGVRWGKRYRVRRDDASYPSDESIQTYLAIYGLESADVLRSEEFLSRRGWSKEIAPMVLNTTVTIYEELAALSHPSDGES</sequence>
<accession>A0ABP7F9Q9</accession>
<protein>
    <recommendedName>
        <fullName evidence="3">EthD domain-containing protein</fullName>
    </recommendedName>
</protein>
<proteinExistence type="predicted"/>
<reference evidence="2" key="1">
    <citation type="journal article" date="2019" name="Int. J. Syst. Evol. Microbiol.">
        <title>The Global Catalogue of Microorganisms (GCM) 10K type strain sequencing project: providing services to taxonomists for standard genome sequencing and annotation.</title>
        <authorList>
            <consortium name="The Broad Institute Genomics Platform"/>
            <consortium name="The Broad Institute Genome Sequencing Center for Infectious Disease"/>
            <person name="Wu L."/>
            <person name="Ma J."/>
        </authorList>
    </citation>
    <scope>NUCLEOTIDE SEQUENCE [LARGE SCALE GENOMIC DNA]</scope>
    <source>
        <strain evidence="2">JCM 16949</strain>
    </source>
</reference>
<evidence type="ECO:0008006" key="3">
    <source>
        <dbReference type="Google" id="ProtNLM"/>
    </source>
</evidence>
<dbReference type="EMBL" id="BAABAE010000002">
    <property type="protein sequence ID" value="GAA3733773.1"/>
    <property type="molecule type" value="Genomic_DNA"/>
</dbReference>
<keyword evidence="2" id="KW-1185">Reference proteome</keyword>
<evidence type="ECO:0000313" key="2">
    <source>
        <dbReference type="Proteomes" id="UP001501004"/>
    </source>
</evidence>
<organism evidence="1 2">
    <name type="scientific">Leifsonella bigeumensis</name>
    <dbReference type="NCBI Taxonomy" id="433643"/>
    <lineage>
        <taxon>Bacteria</taxon>
        <taxon>Bacillati</taxon>
        <taxon>Actinomycetota</taxon>
        <taxon>Actinomycetes</taxon>
        <taxon>Micrococcales</taxon>
        <taxon>Microbacteriaceae</taxon>
        <taxon>Leifsonella</taxon>
    </lineage>
</organism>
<dbReference type="Proteomes" id="UP001501004">
    <property type="component" value="Unassembled WGS sequence"/>
</dbReference>
<name>A0ABP7F9Q9_9MICO</name>